<proteinExistence type="predicted"/>
<feature type="region of interest" description="Disordered" evidence="1">
    <location>
        <begin position="179"/>
        <end position="205"/>
    </location>
</feature>
<name>A0A060SHK5_PYCCI</name>
<dbReference type="AlphaFoldDB" id="A0A060SHK5"/>
<reference evidence="2" key="1">
    <citation type="submission" date="2014-01" db="EMBL/GenBank/DDBJ databases">
        <title>The genome of the white-rot fungus Pycnoporus cinnabarinus: a basidiomycete model with a versatile arsenal for lignocellulosic biomass breakdown.</title>
        <authorList>
            <person name="Levasseur A."/>
            <person name="Lomascolo A."/>
            <person name="Ruiz-Duenas F.J."/>
            <person name="Uzan E."/>
            <person name="Piumi F."/>
            <person name="Kues U."/>
            <person name="Ram A.F.J."/>
            <person name="Murat C."/>
            <person name="Haon M."/>
            <person name="Benoit I."/>
            <person name="Arfi Y."/>
            <person name="Chevret D."/>
            <person name="Drula E."/>
            <person name="Kwon M.J."/>
            <person name="Gouret P."/>
            <person name="Lesage-Meessen L."/>
            <person name="Lombard V."/>
            <person name="Mariette J."/>
            <person name="Noirot C."/>
            <person name="Park J."/>
            <person name="Patyshakuliyeva A."/>
            <person name="Wieneger R.A.B."/>
            <person name="Wosten H.A.B."/>
            <person name="Martin F."/>
            <person name="Coutinho P.M."/>
            <person name="de Vries R."/>
            <person name="Martinez A.T."/>
            <person name="Klopp C."/>
            <person name="Pontarotti P."/>
            <person name="Henrissat B."/>
            <person name="Record E."/>
        </authorList>
    </citation>
    <scope>NUCLEOTIDE SEQUENCE [LARGE SCALE GENOMIC DNA]</scope>
    <source>
        <strain evidence="2">BRFM137</strain>
    </source>
</reference>
<evidence type="ECO:0000313" key="2">
    <source>
        <dbReference type="EMBL" id="CDO73992.1"/>
    </source>
</evidence>
<dbReference type="EMBL" id="CCBP010000125">
    <property type="protein sequence ID" value="CDO73992.1"/>
    <property type="molecule type" value="Genomic_DNA"/>
</dbReference>
<evidence type="ECO:0000256" key="1">
    <source>
        <dbReference type="SAM" id="MobiDB-lite"/>
    </source>
</evidence>
<accession>A0A060SHK5</accession>
<protein>
    <submittedName>
        <fullName evidence="2">Uncharacterized protein</fullName>
    </submittedName>
</protein>
<comment type="caution">
    <text evidence="2">The sequence shown here is derived from an EMBL/GenBank/DDBJ whole genome shotgun (WGS) entry which is preliminary data.</text>
</comment>
<dbReference type="HOGENOM" id="CLU_1338114_0_0_1"/>
<gene>
    <name evidence="2" type="ORF">BN946_scf185043.g41</name>
</gene>
<organism evidence="2 3">
    <name type="scientific">Pycnoporus cinnabarinus</name>
    <name type="common">Cinnabar-red polypore</name>
    <name type="synonym">Trametes cinnabarina</name>
    <dbReference type="NCBI Taxonomy" id="5643"/>
    <lineage>
        <taxon>Eukaryota</taxon>
        <taxon>Fungi</taxon>
        <taxon>Dikarya</taxon>
        <taxon>Basidiomycota</taxon>
        <taxon>Agaricomycotina</taxon>
        <taxon>Agaricomycetes</taxon>
        <taxon>Polyporales</taxon>
        <taxon>Polyporaceae</taxon>
        <taxon>Trametes</taxon>
    </lineage>
</organism>
<sequence>MRDDPVSNITVFIMLLQPHLSSPWQRYLAAHPPPPQDILSRMVLGASKKAGAQKKRTSARAADTIASAFANHLGKLPLSGAIQEIMLLRGFCYLRGPGGEFAEEVIQNRVMGGLFDALDESVECVLADEDGAKALTLIATAIDANLSTVSEKTRAALQTQRHRTGMVWKVFEAGLAKGDNDSRNQYGSNHPAFAQGGMPDARNPL</sequence>
<evidence type="ECO:0000313" key="3">
    <source>
        <dbReference type="Proteomes" id="UP000029665"/>
    </source>
</evidence>
<keyword evidence="3" id="KW-1185">Reference proteome</keyword>
<dbReference type="OrthoDB" id="432970at2759"/>
<dbReference type="Proteomes" id="UP000029665">
    <property type="component" value="Unassembled WGS sequence"/>
</dbReference>